<organism evidence="3 4">
    <name type="scientific">Brevibacillus fortis</name>
    <dbReference type="NCBI Taxonomy" id="2126352"/>
    <lineage>
        <taxon>Bacteria</taxon>
        <taxon>Bacillati</taxon>
        <taxon>Bacillota</taxon>
        <taxon>Bacilli</taxon>
        <taxon>Bacillales</taxon>
        <taxon>Paenibacillaceae</taxon>
        <taxon>Brevibacillus</taxon>
    </lineage>
</organism>
<evidence type="ECO:0008006" key="5">
    <source>
        <dbReference type="Google" id="ProtNLM"/>
    </source>
</evidence>
<dbReference type="AlphaFoldDB" id="A0A2P7VLD7"/>
<comment type="caution">
    <text evidence="3">The sequence shown here is derived from an EMBL/GenBank/DDBJ whole genome shotgun (WGS) entry which is preliminary data.</text>
</comment>
<feature type="compositionally biased region" description="Low complexity" evidence="1">
    <location>
        <begin position="27"/>
        <end position="41"/>
    </location>
</feature>
<name>A0A2P7VLD7_9BACL</name>
<accession>A0A2P7VLD7</accession>
<feature type="signal peptide" evidence="2">
    <location>
        <begin position="1"/>
        <end position="20"/>
    </location>
</feature>
<dbReference type="Proteomes" id="UP000240419">
    <property type="component" value="Unassembled WGS sequence"/>
</dbReference>
<keyword evidence="4" id="KW-1185">Reference proteome</keyword>
<feature type="region of interest" description="Disordered" evidence="1">
    <location>
        <begin position="23"/>
        <end position="58"/>
    </location>
</feature>
<dbReference type="OrthoDB" id="2476302at2"/>
<reference evidence="3 4" key="1">
    <citation type="submission" date="2018-03" db="EMBL/GenBank/DDBJ databases">
        <title>Brevisbacillus phylogenomics.</title>
        <authorList>
            <person name="Dunlap C."/>
        </authorList>
    </citation>
    <scope>NUCLEOTIDE SEQUENCE [LARGE SCALE GENOMIC DNA]</scope>
    <source>
        <strain evidence="3 4">NRRL NRS-1210</strain>
    </source>
</reference>
<evidence type="ECO:0000313" key="3">
    <source>
        <dbReference type="EMBL" id="PSK00034.1"/>
    </source>
</evidence>
<dbReference type="PROSITE" id="PS51257">
    <property type="entry name" value="PROKAR_LIPOPROTEIN"/>
    <property type="match status" value="1"/>
</dbReference>
<proteinExistence type="predicted"/>
<feature type="chain" id="PRO_5038816916" description="Lipoprotein" evidence="2">
    <location>
        <begin position="21"/>
        <end position="191"/>
    </location>
</feature>
<gene>
    <name evidence="3" type="ORF">C7R93_02115</name>
</gene>
<protein>
    <recommendedName>
        <fullName evidence="5">Lipoprotein</fullName>
    </recommendedName>
</protein>
<keyword evidence="2" id="KW-0732">Signal</keyword>
<dbReference type="RefSeq" id="WP_106837753.1">
    <property type="nucleotide sequence ID" value="NZ_JBCNIW010000028.1"/>
</dbReference>
<evidence type="ECO:0000256" key="1">
    <source>
        <dbReference type="SAM" id="MobiDB-lite"/>
    </source>
</evidence>
<sequence length="191" mass="20888">MKKSTLIPAALLLAVLTACGNTQTAEQPNTQNQAATGTQQPVGEATAQKPEEAKKEAQQVFVAPQEIVVYKQGEKTSLKPEDDKFKEILALMNKRFETPAALLRFDESTQAVEKDKKEALAVEFNYAEVTTNTLPALVGENNKAEVKAKTLFLVLSGDNKDHMFDSEDGKSYGTAPLQLTESTELTELLNK</sequence>
<dbReference type="EMBL" id="PXZM01000003">
    <property type="protein sequence ID" value="PSK00034.1"/>
    <property type="molecule type" value="Genomic_DNA"/>
</dbReference>
<evidence type="ECO:0000256" key="2">
    <source>
        <dbReference type="SAM" id="SignalP"/>
    </source>
</evidence>
<evidence type="ECO:0000313" key="4">
    <source>
        <dbReference type="Proteomes" id="UP000240419"/>
    </source>
</evidence>